<feature type="binding site" evidence="2">
    <location>
        <position position="189"/>
    </location>
    <ligand>
        <name>Zn(2+)</name>
        <dbReference type="ChEBI" id="CHEBI:29105"/>
        <label>2</label>
    </ligand>
</feature>
<comment type="similarity">
    <text evidence="3">Belongs to the alkaline phosphatase family.</text>
</comment>
<dbReference type="AlphaFoldDB" id="A0A4R7Z7K6"/>
<dbReference type="PANTHER" id="PTHR11596">
    <property type="entry name" value="ALKALINE PHOSPHATASE"/>
    <property type="match status" value="1"/>
</dbReference>
<dbReference type="EMBL" id="SODA01000001">
    <property type="protein sequence ID" value="TDW07574.1"/>
    <property type="molecule type" value="Genomic_DNA"/>
</dbReference>
<organism evidence="5 6">
    <name type="scientific">Halanaerobium saccharolyticum</name>
    <dbReference type="NCBI Taxonomy" id="43595"/>
    <lineage>
        <taxon>Bacteria</taxon>
        <taxon>Bacillati</taxon>
        <taxon>Bacillota</taxon>
        <taxon>Clostridia</taxon>
        <taxon>Halanaerobiales</taxon>
        <taxon>Halanaerobiaceae</taxon>
        <taxon>Halanaerobium</taxon>
    </lineage>
</organism>
<feature type="binding site" evidence="2">
    <location>
        <position position="59"/>
    </location>
    <ligand>
        <name>Mg(2+)</name>
        <dbReference type="ChEBI" id="CHEBI:18420"/>
    </ligand>
</feature>
<feature type="binding site" evidence="2">
    <location>
        <position position="233"/>
    </location>
    <ligand>
        <name>Zn(2+)</name>
        <dbReference type="ChEBI" id="CHEBI:29105"/>
        <label>2</label>
    </ligand>
</feature>
<evidence type="ECO:0000313" key="5">
    <source>
        <dbReference type="EMBL" id="TDW07574.1"/>
    </source>
</evidence>
<comment type="caution">
    <text evidence="5">The sequence shown here is derived from an EMBL/GenBank/DDBJ whole genome shotgun (WGS) entry which is preliminary data.</text>
</comment>
<feature type="binding site" evidence="2">
    <location>
        <position position="193"/>
    </location>
    <ligand>
        <name>Zn(2+)</name>
        <dbReference type="ChEBI" id="CHEBI:29105"/>
        <label>2</label>
    </ligand>
</feature>
<dbReference type="InterPro" id="IPR001952">
    <property type="entry name" value="Alkaline_phosphatase"/>
</dbReference>
<feature type="binding site" evidence="2">
    <location>
        <position position="184"/>
    </location>
    <ligand>
        <name>Mg(2+)</name>
        <dbReference type="ChEBI" id="CHEBI:18420"/>
    </ligand>
</feature>
<sequence length="396" mass="43994">MQQIDFAAAATSMSSGIKTNIGYVGVNSESKAVKTIAELAKENGKKVGIVSSVTIDHATPASYYAHIPDRGEYYKIGQQMADSGFDYIAGGKPRVDKTPEGQLTIPELMMEKGWLTINADKDPAQFLSLKKGESKPVFAYQAGFASGAFEYEIDRQEDDLDLADFTRKGIEVLDNANGFFMMVEGGKIDWAGHANDAVTNIYDTIAFDKAILEAVKFYNQHPDETLIVVTGDHECGGLTLGWSGTGYDSAFEIFSGQTVSFEWFDHNVLKPYKNTVDQATADIADLETEIEKYFGLSNFSEREQELLERAFVRTIEEEKERSDDEESYILYGGYEPLTVTLTHILNNRAGLSWTSYSHTGVPAPIYAQGKNHELFNGYYDNIDIYHKLVQAANLIN</sequence>
<evidence type="ECO:0000256" key="3">
    <source>
        <dbReference type="RuleBase" id="RU003946"/>
    </source>
</evidence>
<keyword evidence="4" id="KW-0175">Coiled coil</keyword>
<dbReference type="Gene3D" id="3.40.720.10">
    <property type="entry name" value="Alkaline Phosphatase, subunit A"/>
    <property type="match status" value="1"/>
</dbReference>
<dbReference type="SUPFAM" id="SSF53649">
    <property type="entry name" value="Alkaline phosphatase-like"/>
    <property type="match status" value="1"/>
</dbReference>
<dbReference type="SMART" id="SM00098">
    <property type="entry name" value="alkPPc"/>
    <property type="match status" value="1"/>
</dbReference>
<evidence type="ECO:0000256" key="4">
    <source>
        <dbReference type="SAM" id="Coils"/>
    </source>
</evidence>
<dbReference type="CDD" id="cd16012">
    <property type="entry name" value="ALP"/>
    <property type="match status" value="1"/>
</dbReference>
<gene>
    <name evidence="5" type="ORF">C8C77_10143</name>
</gene>
<keyword evidence="2" id="KW-0479">Metal-binding</keyword>
<keyword evidence="1" id="KW-0597">Phosphoprotein</keyword>
<dbReference type="GO" id="GO:0004035">
    <property type="term" value="F:alkaline phosphatase activity"/>
    <property type="evidence" value="ECO:0007669"/>
    <property type="project" value="TreeGrafter"/>
</dbReference>
<protein>
    <submittedName>
        <fullName evidence="5">Alkaline phosphatase</fullName>
    </submittedName>
</protein>
<dbReference type="Gene3D" id="1.10.60.40">
    <property type="match status" value="1"/>
</dbReference>
<evidence type="ECO:0000256" key="1">
    <source>
        <dbReference type="ARBA" id="ARBA00022553"/>
    </source>
</evidence>
<feature type="binding site" evidence="2">
    <location>
        <position position="358"/>
    </location>
    <ligand>
        <name>Zn(2+)</name>
        <dbReference type="ChEBI" id="CHEBI:29105"/>
        <label>2</label>
    </ligand>
</feature>
<accession>A0A4R7Z7K6</accession>
<dbReference type="GO" id="GO:0046872">
    <property type="term" value="F:metal ion binding"/>
    <property type="evidence" value="ECO:0007669"/>
    <property type="project" value="UniProtKB-KW"/>
</dbReference>
<dbReference type="InterPro" id="IPR017850">
    <property type="entry name" value="Alkaline_phosphatase_core_sf"/>
</dbReference>
<dbReference type="Pfam" id="PF00245">
    <property type="entry name" value="Alk_phosphatase"/>
    <property type="match status" value="2"/>
</dbReference>
<reference evidence="5 6" key="1">
    <citation type="submission" date="2019-03" db="EMBL/GenBank/DDBJ databases">
        <title>Subsurface microbial communities from deep shales in Ohio and West Virginia, USA.</title>
        <authorList>
            <person name="Wrighton K."/>
        </authorList>
    </citation>
    <scope>NUCLEOTIDE SEQUENCE [LARGE SCALE GENOMIC DNA]</scope>
    <source>
        <strain evidence="5 6">MSL9.2</strain>
    </source>
</reference>
<feature type="binding site" evidence="2">
    <location>
        <position position="232"/>
    </location>
    <ligand>
        <name>Zn(2+)</name>
        <dbReference type="ChEBI" id="CHEBI:29105"/>
        <label>2</label>
    </ligand>
</feature>
<comment type="cofactor">
    <cofactor evidence="2">
        <name>Zn(2+)</name>
        <dbReference type="ChEBI" id="CHEBI:29105"/>
    </cofactor>
    <text evidence="2">Binds 2 Zn(2+) ions.</text>
</comment>
<proteinExistence type="inferred from homology"/>
<comment type="cofactor">
    <cofactor evidence="2">
        <name>Mg(2+)</name>
        <dbReference type="ChEBI" id="CHEBI:18420"/>
    </cofactor>
    <text evidence="2">Binds 1 Mg(2+) ion.</text>
</comment>
<evidence type="ECO:0000256" key="2">
    <source>
        <dbReference type="PIRSR" id="PIRSR601952-2"/>
    </source>
</evidence>
<dbReference type="OrthoDB" id="9794455at2"/>
<keyword evidence="2" id="KW-0460">Magnesium</keyword>
<feature type="binding site" evidence="2">
    <location>
        <position position="57"/>
    </location>
    <ligand>
        <name>Mg(2+)</name>
        <dbReference type="ChEBI" id="CHEBI:18420"/>
    </ligand>
</feature>
<dbReference type="PRINTS" id="PR00113">
    <property type="entry name" value="ALKPHPHTASE"/>
</dbReference>
<feature type="coiled-coil region" evidence="4">
    <location>
        <begin position="269"/>
        <end position="296"/>
    </location>
</feature>
<dbReference type="PANTHER" id="PTHR11596:SF5">
    <property type="entry name" value="ALKALINE PHOSPHATASE"/>
    <property type="match status" value="1"/>
</dbReference>
<evidence type="ECO:0000313" key="6">
    <source>
        <dbReference type="Proteomes" id="UP000294697"/>
    </source>
</evidence>
<name>A0A4R7Z7K6_9FIRM</name>
<keyword evidence="2" id="KW-0862">Zinc</keyword>
<dbReference type="Proteomes" id="UP000294697">
    <property type="component" value="Unassembled WGS sequence"/>
</dbReference>